<evidence type="ECO:0000256" key="2">
    <source>
        <dbReference type="SAM" id="MobiDB-lite"/>
    </source>
</evidence>
<protein>
    <submittedName>
        <fullName evidence="4">Permease of the major facilitator superfamily</fullName>
    </submittedName>
</protein>
<feature type="compositionally biased region" description="Low complexity" evidence="2">
    <location>
        <begin position="396"/>
        <end position="410"/>
    </location>
</feature>
<comment type="subcellular location">
    <subcellularLocation>
        <location evidence="1">Cell membrane</location>
        <topology evidence="1">Multi-pass membrane protein</topology>
    </subcellularLocation>
</comment>
<dbReference type="PANTHER" id="PTHR23531:SF2">
    <property type="entry name" value="PERMEASE"/>
    <property type="match status" value="1"/>
</dbReference>
<dbReference type="RefSeq" id="WP_244912770.1">
    <property type="nucleotide sequence ID" value="NZ_NFEZ01000004.1"/>
</dbReference>
<feature type="transmembrane region" description="Helical" evidence="3">
    <location>
        <begin position="136"/>
        <end position="158"/>
    </location>
</feature>
<dbReference type="Pfam" id="PF07690">
    <property type="entry name" value="MFS_1"/>
    <property type="match status" value="1"/>
</dbReference>
<evidence type="ECO:0000256" key="3">
    <source>
        <dbReference type="SAM" id="Phobius"/>
    </source>
</evidence>
<keyword evidence="5" id="KW-1185">Reference proteome</keyword>
<accession>A0A2N5N349</accession>
<organism evidence="4 5">
    <name type="scientific">Paenibacillus pasadenensis</name>
    <dbReference type="NCBI Taxonomy" id="217090"/>
    <lineage>
        <taxon>Bacteria</taxon>
        <taxon>Bacillati</taxon>
        <taxon>Bacillota</taxon>
        <taxon>Bacilli</taxon>
        <taxon>Bacillales</taxon>
        <taxon>Paenibacillaceae</taxon>
        <taxon>Paenibacillus</taxon>
    </lineage>
</organism>
<reference evidence="4 5" key="1">
    <citation type="submission" date="2017-05" db="EMBL/GenBank/DDBJ databases">
        <title>Functional genome analysis of Paenibacillus pasadenensis strain R16: insights on endophytic life style and antifungal activity.</title>
        <authorList>
            <person name="Passera A."/>
            <person name="Marcolungo L."/>
            <person name="Casati P."/>
            <person name="Brasca M."/>
            <person name="Quaglino F."/>
            <person name="Delledonne M."/>
        </authorList>
    </citation>
    <scope>NUCLEOTIDE SEQUENCE [LARGE SCALE GENOMIC DNA]</scope>
    <source>
        <strain evidence="4 5">R16</strain>
    </source>
</reference>
<sequence length="457" mass="47061">MSAGRLHPSSPGFLRLYGLAFLFFSANSVLTVMLPLLSSQEGFGEAEIGLMMGSYMLTCMLLRPLAGQLIGRHGPLAVMRWLLAAHAVSLALYAVAGAEQFTGLRIVQGAVTAFFSMTMQTGIVEGLEERDRAQGLSLYTLSTMVPSLIGPIVAVELWQNGDRLLLAAVLLALALLPLLLGLGAPLARRGAADRSYTLLDLGRSLRQVRGSRPLQASMAVMLCASFGFGATATFLPLSMMKDGSGHAGLYLMLQGAVVVACRFVLRKRIPSDGSWSGPLVSGLMLCAAAGFAMLALSGSLGDWVYVSALFGGLAMALLYPTLVTYLSFALPGPSKYVLLGLFLSSYDLGFSLGGLGMGWLVQASSYSTMYAACALISLVGCAAALRHGAARERGAAGSAPERGAAGSAGERGVDGSAGASERGVAASAPERGADGSAGERGAAADAAASGDGHPPVR</sequence>
<evidence type="ECO:0000313" key="4">
    <source>
        <dbReference type="EMBL" id="PLT44756.1"/>
    </source>
</evidence>
<dbReference type="Gene3D" id="1.20.1250.20">
    <property type="entry name" value="MFS general substrate transporter like domains"/>
    <property type="match status" value="1"/>
</dbReference>
<dbReference type="PANTHER" id="PTHR23531">
    <property type="entry name" value="QUINOLENE RESISTANCE PROTEIN NORA"/>
    <property type="match status" value="1"/>
</dbReference>
<dbReference type="NCBIfam" id="NF047574">
    <property type="entry name" value="opine_export_Sa"/>
    <property type="match status" value="1"/>
</dbReference>
<dbReference type="GO" id="GO:0005886">
    <property type="term" value="C:plasma membrane"/>
    <property type="evidence" value="ECO:0007669"/>
    <property type="project" value="UniProtKB-SubCell"/>
</dbReference>
<dbReference type="GO" id="GO:0022857">
    <property type="term" value="F:transmembrane transporter activity"/>
    <property type="evidence" value="ECO:0007669"/>
    <property type="project" value="InterPro"/>
</dbReference>
<proteinExistence type="predicted"/>
<gene>
    <name evidence="4" type="ORF">B8V81_3187</name>
</gene>
<name>A0A2N5N349_9BACL</name>
<dbReference type="AlphaFoldDB" id="A0A2N5N349"/>
<evidence type="ECO:0000313" key="5">
    <source>
        <dbReference type="Proteomes" id="UP000234789"/>
    </source>
</evidence>
<feature type="transmembrane region" description="Helical" evidence="3">
    <location>
        <begin position="277"/>
        <end position="297"/>
    </location>
</feature>
<feature type="transmembrane region" description="Helical" evidence="3">
    <location>
        <begin position="102"/>
        <end position="124"/>
    </location>
</feature>
<feature type="compositionally biased region" description="Low complexity" evidence="2">
    <location>
        <begin position="434"/>
        <end position="457"/>
    </location>
</feature>
<dbReference type="InterPro" id="IPR052714">
    <property type="entry name" value="MFS_Exporter"/>
</dbReference>
<feature type="transmembrane region" description="Helical" evidence="3">
    <location>
        <begin position="247"/>
        <end position="265"/>
    </location>
</feature>
<feature type="transmembrane region" description="Helical" evidence="3">
    <location>
        <begin position="303"/>
        <end position="326"/>
    </location>
</feature>
<dbReference type="SUPFAM" id="SSF103473">
    <property type="entry name" value="MFS general substrate transporter"/>
    <property type="match status" value="1"/>
</dbReference>
<feature type="transmembrane region" description="Helical" evidence="3">
    <location>
        <begin position="78"/>
        <end position="96"/>
    </location>
</feature>
<feature type="transmembrane region" description="Helical" evidence="3">
    <location>
        <begin position="164"/>
        <end position="187"/>
    </location>
</feature>
<feature type="transmembrane region" description="Helical" evidence="3">
    <location>
        <begin position="48"/>
        <end position="66"/>
    </location>
</feature>
<dbReference type="EMBL" id="NFEZ01000004">
    <property type="protein sequence ID" value="PLT44756.1"/>
    <property type="molecule type" value="Genomic_DNA"/>
</dbReference>
<feature type="region of interest" description="Disordered" evidence="2">
    <location>
        <begin position="396"/>
        <end position="457"/>
    </location>
</feature>
<feature type="transmembrane region" description="Helical" evidence="3">
    <location>
        <begin position="338"/>
        <end position="361"/>
    </location>
</feature>
<dbReference type="InterPro" id="IPR036259">
    <property type="entry name" value="MFS_trans_sf"/>
</dbReference>
<feature type="transmembrane region" description="Helical" evidence="3">
    <location>
        <begin position="216"/>
        <end position="235"/>
    </location>
</feature>
<keyword evidence="3" id="KW-1133">Transmembrane helix</keyword>
<keyword evidence="3" id="KW-0812">Transmembrane</keyword>
<feature type="transmembrane region" description="Helical" evidence="3">
    <location>
        <begin position="367"/>
        <end position="385"/>
    </location>
</feature>
<dbReference type="Proteomes" id="UP000234789">
    <property type="component" value="Unassembled WGS sequence"/>
</dbReference>
<evidence type="ECO:0000256" key="1">
    <source>
        <dbReference type="ARBA" id="ARBA00004651"/>
    </source>
</evidence>
<comment type="caution">
    <text evidence="4">The sequence shown here is derived from an EMBL/GenBank/DDBJ whole genome shotgun (WGS) entry which is preliminary data.</text>
</comment>
<keyword evidence="3" id="KW-0472">Membrane</keyword>
<dbReference type="InterPro" id="IPR011701">
    <property type="entry name" value="MFS"/>
</dbReference>
<feature type="transmembrane region" description="Helical" evidence="3">
    <location>
        <begin position="12"/>
        <end position="36"/>
    </location>
</feature>